<evidence type="ECO:0000259" key="4">
    <source>
        <dbReference type="PROSITE" id="PS50949"/>
    </source>
</evidence>
<dbReference type="PANTHER" id="PTHR38445:SF10">
    <property type="entry name" value="GNTR-FAMILY TRANSCRIPTIONAL REGULATOR"/>
    <property type="match status" value="1"/>
</dbReference>
<dbReference type="EMBL" id="FONA01000030">
    <property type="protein sequence ID" value="SFF05271.1"/>
    <property type="molecule type" value="Genomic_DNA"/>
</dbReference>
<dbReference type="InterPro" id="IPR036388">
    <property type="entry name" value="WH-like_DNA-bd_sf"/>
</dbReference>
<dbReference type="AlphaFoldDB" id="A0A1I2FLG1"/>
<keyword evidence="1" id="KW-0805">Transcription regulation</keyword>
<evidence type="ECO:0000313" key="5">
    <source>
        <dbReference type="EMBL" id="SFF05271.1"/>
    </source>
</evidence>
<dbReference type="Pfam" id="PF13377">
    <property type="entry name" value="Peripla_BP_3"/>
    <property type="match status" value="1"/>
</dbReference>
<keyword evidence="2" id="KW-0238">DNA-binding</keyword>
<reference evidence="5 6" key="1">
    <citation type="submission" date="2016-10" db="EMBL/GenBank/DDBJ databases">
        <authorList>
            <person name="de Groot N.N."/>
        </authorList>
    </citation>
    <scope>NUCLEOTIDE SEQUENCE [LARGE SCALE GENOMIC DNA]</scope>
    <source>
        <strain evidence="5 6">DSM 19012</strain>
    </source>
</reference>
<dbReference type="InterPro" id="IPR036390">
    <property type="entry name" value="WH_DNA-bd_sf"/>
</dbReference>
<feature type="domain" description="HTH gntR-type" evidence="4">
    <location>
        <begin position="25"/>
        <end position="93"/>
    </location>
</feature>
<gene>
    <name evidence="5" type="ORF">SAMN05444380_13020</name>
</gene>
<dbReference type="InParanoid" id="A0A1I2FLG1"/>
<name>A0A1I2FLG1_9BACT</name>
<dbReference type="GO" id="GO:0003677">
    <property type="term" value="F:DNA binding"/>
    <property type="evidence" value="ECO:0007669"/>
    <property type="project" value="UniProtKB-KW"/>
</dbReference>
<dbReference type="InterPro" id="IPR000524">
    <property type="entry name" value="Tscrpt_reg_HTH_GntR"/>
</dbReference>
<evidence type="ECO:0000256" key="2">
    <source>
        <dbReference type="ARBA" id="ARBA00023125"/>
    </source>
</evidence>
<keyword evidence="6" id="KW-1185">Reference proteome</keyword>
<dbReference type="PROSITE" id="PS50949">
    <property type="entry name" value="HTH_GNTR"/>
    <property type="match status" value="1"/>
</dbReference>
<sequence length="342" mass="40287">MPIAYQNRMDEKRDFKFLVNKNSDVPKFRQLVESVNNAISEERLNIGDHLPSVNQVCKEYNLSRDTVFKAYSLLKEQGVVESVPNKGYFIAKEIRRVFLFLDTFKAYKEVLYDSFFKNLPKNVIADVHFHHYKPDVFRKQIEESIGKYAKYVIMPFDHPSIPDTLNLLPEEKLLLIDWNIYSTPTNNVLYQDFGEPVLVELEKILHLIRKYEKFVFVYPEYTNHPYDSVQYFKKFCRKHRVKHEVLYDSSQFDVEKGVAYISVSDRILGRFLEQTREKNLEPGKDVGFISYNETPMKKFIYKGITVISTDFRMLGRKAAEFVANDAPMRVCVPTTIHIRESL</sequence>
<organism evidence="5 6">
    <name type="scientific">Thermophagus xiamenensis</name>
    <dbReference type="NCBI Taxonomy" id="385682"/>
    <lineage>
        <taxon>Bacteria</taxon>
        <taxon>Pseudomonadati</taxon>
        <taxon>Bacteroidota</taxon>
        <taxon>Bacteroidia</taxon>
        <taxon>Marinilabiliales</taxon>
        <taxon>Marinilabiliaceae</taxon>
        <taxon>Thermophagus</taxon>
    </lineage>
</organism>
<dbReference type="Pfam" id="PF00392">
    <property type="entry name" value="GntR"/>
    <property type="match status" value="1"/>
</dbReference>
<dbReference type="Gene3D" id="1.10.10.10">
    <property type="entry name" value="Winged helix-like DNA-binding domain superfamily/Winged helix DNA-binding domain"/>
    <property type="match status" value="1"/>
</dbReference>
<dbReference type="GO" id="GO:0003700">
    <property type="term" value="F:DNA-binding transcription factor activity"/>
    <property type="evidence" value="ECO:0007669"/>
    <property type="project" value="InterPro"/>
</dbReference>
<dbReference type="InterPro" id="IPR028082">
    <property type="entry name" value="Peripla_BP_I"/>
</dbReference>
<dbReference type="SMART" id="SM00345">
    <property type="entry name" value="HTH_GNTR"/>
    <property type="match status" value="1"/>
</dbReference>
<protein>
    <submittedName>
        <fullName evidence="5">Transcriptional regulator, GntR family</fullName>
    </submittedName>
</protein>
<dbReference type="CDD" id="cd07377">
    <property type="entry name" value="WHTH_GntR"/>
    <property type="match status" value="1"/>
</dbReference>
<dbReference type="Proteomes" id="UP000181976">
    <property type="component" value="Unassembled WGS sequence"/>
</dbReference>
<proteinExistence type="predicted"/>
<dbReference type="Gene3D" id="3.40.50.2300">
    <property type="match status" value="2"/>
</dbReference>
<accession>A0A1I2FLG1</accession>
<evidence type="ECO:0000313" key="6">
    <source>
        <dbReference type="Proteomes" id="UP000181976"/>
    </source>
</evidence>
<dbReference type="STRING" id="385682.SAMN05444380_13020"/>
<dbReference type="PANTHER" id="PTHR38445">
    <property type="entry name" value="HTH-TYPE TRANSCRIPTIONAL REPRESSOR YTRA"/>
    <property type="match status" value="1"/>
</dbReference>
<evidence type="ECO:0000256" key="1">
    <source>
        <dbReference type="ARBA" id="ARBA00023015"/>
    </source>
</evidence>
<dbReference type="SUPFAM" id="SSF46785">
    <property type="entry name" value="Winged helix' DNA-binding domain"/>
    <property type="match status" value="1"/>
</dbReference>
<dbReference type="SUPFAM" id="SSF53822">
    <property type="entry name" value="Periplasmic binding protein-like I"/>
    <property type="match status" value="1"/>
</dbReference>
<dbReference type="InterPro" id="IPR046335">
    <property type="entry name" value="LacI/GalR-like_sensor"/>
</dbReference>
<evidence type="ECO:0000256" key="3">
    <source>
        <dbReference type="ARBA" id="ARBA00023163"/>
    </source>
</evidence>
<dbReference type="eggNOG" id="COG1609">
    <property type="taxonomic scope" value="Bacteria"/>
</dbReference>
<keyword evidence="3" id="KW-0804">Transcription</keyword>